<dbReference type="EMBL" id="WKPR01000061">
    <property type="protein sequence ID" value="MSB22963.1"/>
    <property type="molecule type" value="Genomic_DNA"/>
</dbReference>
<dbReference type="Proteomes" id="UP000434475">
    <property type="component" value="Unassembled WGS sequence"/>
</dbReference>
<proteinExistence type="predicted"/>
<dbReference type="RefSeq" id="WP_108981738.1">
    <property type="nucleotide sequence ID" value="NZ_JAQLWY010000055.1"/>
</dbReference>
<gene>
    <name evidence="1" type="ORF">GKE97_26335</name>
</gene>
<comment type="caution">
    <text evidence="1">The sequence shown here is derived from an EMBL/GenBank/DDBJ whole genome shotgun (WGS) entry which is preliminary data.</text>
</comment>
<accession>A0A6I2RBN4</accession>
<evidence type="ECO:0000313" key="1">
    <source>
        <dbReference type="EMBL" id="MSB22963.1"/>
    </source>
</evidence>
<name>A0A6I2RBN4_FLAPL</name>
<evidence type="ECO:0000313" key="2">
    <source>
        <dbReference type="Proteomes" id="UP000434475"/>
    </source>
</evidence>
<sequence>MANIIKLGSLYLDDCPADTEIVYNSGQAIRIGEAVPGKEISWVVVNNMLIADRCILTKISWDNLKANDLVFGKEVSIGGFRFTVRLLQVGAEKDEPNEWDAALDAVGEDDSIWHWKDAYFWVQEPGKIGSYRAYRGYNSARYWGSRSSGYRNASLGFRPALVPLNTKHQDEIRIGEQLRLWGGQSIVSGRLEEISDYEMVLSDWDGTLFGDFGSRISDGRIVIDQGAIAGAQRI</sequence>
<protein>
    <submittedName>
        <fullName evidence="1">Uncharacterized protein</fullName>
    </submittedName>
</protein>
<reference evidence="1 2" key="1">
    <citation type="journal article" date="2019" name="Nat. Med.">
        <title>A library of human gut bacterial isolates paired with longitudinal multiomics data enables mechanistic microbiome research.</title>
        <authorList>
            <person name="Poyet M."/>
            <person name="Groussin M."/>
            <person name="Gibbons S.M."/>
            <person name="Avila-Pacheco J."/>
            <person name="Jiang X."/>
            <person name="Kearney S.M."/>
            <person name="Perrotta A.R."/>
            <person name="Berdy B."/>
            <person name="Zhao S."/>
            <person name="Lieberman T.D."/>
            <person name="Swanson P.K."/>
            <person name="Smith M."/>
            <person name="Roesemann S."/>
            <person name="Alexander J.E."/>
            <person name="Rich S.A."/>
            <person name="Livny J."/>
            <person name="Vlamakis H."/>
            <person name="Clish C."/>
            <person name="Bullock K."/>
            <person name="Deik A."/>
            <person name="Scott J."/>
            <person name="Pierce K.A."/>
            <person name="Xavier R.J."/>
            <person name="Alm E.J."/>
        </authorList>
    </citation>
    <scope>NUCLEOTIDE SEQUENCE [LARGE SCALE GENOMIC DNA]</scope>
    <source>
        <strain evidence="1 2">BIOML-A2</strain>
    </source>
</reference>
<organism evidence="1 2">
    <name type="scientific">Flavonifractor plautii</name>
    <name type="common">Fusobacterium plautii</name>
    <dbReference type="NCBI Taxonomy" id="292800"/>
    <lineage>
        <taxon>Bacteria</taxon>
        <taxon>Bacillati</taxon>
        <taxon>Bacillota</taxon>
        <taxon>Clostridia</taxon>
        <taxon>Eubacteriales</taxon>
        <taxon>Oscillospiraceae</taxon>
        <taxon>Flavonifractor</taxon>
    </lineage>
</organism>
<dbReference type="AlphaFoldDB" id="A0A6I2RBN4"/>